<evidence type="ECO:0000256" key="5">
    <source>
        <dbReference type="ARBA" id="ARBA00024042"/>
    </source>
</evidence>
<dbReference type="InterPro" id="IPR013785">
    <property type="entry name" value="Aldolase_TIM"/>
</dbReference>
<keyword evidence="4 7" id="KW-0560">Oxidoreductase</keyword>
<dbReference type="Gene3D" id="3.20.20.70">
    <property type="entry name" value="Aldolase class I"/>
    <property type="match status" value="1"/>
</dbReference>
<dbReference type="InterPro" id="IPR012133">
    <property type="entry name" value="Alpha-hydoxy_acid_DH_FMN"/>
</dbReference>
<dbReference type="Pfam" id="PF01070">
    <property type="entry name" value="FMN_dh"/>
    <property type="match status" value="1"/>
</dbReference>
<sequence length="398" mass="43413">MSCLDSALNIEDLRRLAHRRVPAFAMAYVEAGAEDRVSLQHNRDVFRRWQFVPDALIDAEHRSLGVDILGAPAERPFIVAPTGFNGMLYHRADVLLAQAAAQAGIPFTLSTMSNAAMEEVAQAAPGLRFWYQLYMFKDAGINRDLVRRADAAGSEALVFTVDCQHFGNRENERRYFRGPMQLSLKSMLNAACHPSWAANIVGGARGVPGFGNLAGYFSAEDRAGRGSRFIAEKLHMGLRWADLEWLRETWPRKLVVKGILTAADARRAIRLGADAVVLTNHGGRQLDGCVSPMDVLEEIHAACGNEAEIFIDSGFRRGTDIAKALALGAQAVMLGRPLLYGAGAAGRAGIDKALDILTSELSRTLAQLGVANIAGLEKRHVRRQPFFRSDDTSGETGQ</sequence>
<evidence type="ECO:0000259" key="6">
    <source>
        <dbReference type="PROSITE" id="PS51349"/>
    </source>
</evidence>
<evidence type="ECO:0000313" key="8">
    <source>
        <dbReference type="Proteomes" id="UP001574673"/>
    </source>
</evidence>
<dbReference type="PROSITE" id="PS51349">
    <property type="entry name" value="FMN_HYDROXY_ACID_DH_2"/>
    <property type="match status" value="1"/>
</dbReference>
<dbReference type="GO" id="GO:0016491">
    <property type="term" value="F:oxidoreductase activity"/>
    <property type="evidence" value="ECO:0007669"/>
    <property type="project" value="UniProtKB-KW"/>
</dbReference>
<dbReference type="PIRSF" id="PIRSF000138">
    <property type="entry name" value="Al-hdrx_acd_dh"/>
    <property type="match status" value="1"/>
</dbReference>
<dbReference type="PANTHER" id="PTHR10578:SF107">
    <property type="entry name" value="2-HYDROXYACID OXIDASE 1"/>
    <property type="match status" value="1"/>
</dbReference>
<reference evidence="8" key="1">
    <citation type="submission" date="2024-06" db="EMBL/GenBank/DDBJ databases">
        <title>Radixoralia hellwigii gen. nov., sp nov., isolated from a root canal in the human oral cavity.</title>
        <authorList>
            <person name="Bartsch S."/>
            <person name="Wittmer A."/>
            <person name="Schulz A.-K."/>
            <person name="Neumann-Schaal M."/>
            <person name="Wolf J."/>
            <person name="Gronow S."/>
            <person name="Tennert C."/>
            <person name="Haecker G."/>
            <person name="Cieplik F."/>
            <person name="Al-Ahmad A."/>
        </authorList>
    </citation>
    <scope>NUCLEOTIDE SEQUENCE [LARGE SCALE GENOMIC DNA]</scope>
    <source>
        <strain evidence="8">Wk13</strain>
    </source>
</reference>
<accession>A0ABV4UH74</accession>
<comment type="cofactor">
    <cofactor evidence="1">
        <name>FMN</name>
        <dbReference type="ChEBI" id="CHEBI:58210"/>
    </cofactor>
</comment>
<evidence type="ECO:0000256" key="3">
    <source>
        <dbReference type="ARBA" id="ARBA00022643"/>
    </source>
</evidence>
<dbReference type="PANTHER" id="PTHR10578">
    <property type="entry name" value="S -2-HYDROXY-ACID OXIDASE-RELATED"/>
    <property type="match status" value="1"/>
</dbReference>
<protein>
    <submittedName>
        <fullName evidence="7">Alpha-hydroxy acid oxidase</fullName>
        <ecNumber evidence="7">1.-.-.-</ecNumber>
    </submittedName>
</protein>
<gene>
    <name evidence="7" type="ORF">ABCS64_07870</name>
</gene>
<dbReference type="CDD" id="cd02809">
    <property type="entry name" value="alpha_hydroxyacid_oxid_FMN"/>
    <property type="match status" value="1"/>
</dbReference>
<evidence type="ECO:0000256" key="1">
    <source>
        <dbReference type="ARBA" id="ARBA00001917"/>
    </source>
</evidence>
<keyword evidence="8" id="KW-1185">Reference proteome</keyword>
<dbReference type="RefSeq" id="WP_418891302.1">
    <property type="nucleotide sequence ID" value="NZ_JBEUWX010000002.1"/>
</dbReference>
<dbReference type="Proteomes" id="UP001574673">
    <property type="component" value="Unassembled WGS sequence"/>
</dbReference>
<comment type="similarity">
    <text evidence="5">Belongs to the FMN-dependent alpha-hydroxy acid dehydrogenase family.</text>
</comment>
<dbReference type="EMBL" id="JBEUWX010000002">
    <property type="protein sequence ID" value="MFA9950234.1"/>
    <property type="molecule type" value="Genomic_DNA"/>
</dbReference>
<evidence type="ECO:0000313" key="7">
    <source>
        <dbReference type="EMBL" id="MFA9950234.1"/>
    </source>
</evidence>
<keyword evidence="3" id="KW-0288">FMN</keyword>
<dbReference type="SUPFAM" id="SSF51395">
    <property type="entry name" value="FMN-linked oxidoreductases"/>
    <property type="match status" value="1"/>
</dbReference>
<feature type="domain" description="FMN hydroxy acid dehydrogenase" evidence="6">
    <location>
        <begin position="2"/>
        <end position="386"/>
    </location>
</feature>
<dbReference type="InterPro" id="IPR037396">
    <property type="entry name" value="FMN_HAD"/>
</dbReference>
<proteinExistence type="inferred from homology"/>
<keyword evidence="2" id="KW-0285">Flavoprotein</keyword>
<organism evidence="7 8">
    <name type="scientific">Dentiradicibacter hellwigii</name>
    <dbReference type="NCBI Taxonomy" id="3149053"/>
    <lineage>
        <taxon>Bacteria</taxon>
        <taxon>Pseudomonadati</taxon>
        <taxon>Pseudomonadota</taxon>
        <taxon>Betaproteobacteria</taxon>
        <taxon>Rhodocyclales</taxon>
        <taxon>Rhodocyclaceae</taxon>
        <taxon>Dentiradicibacter</taxon>
    </lineage>
</organism>
<evidence type="ECO:0000256" key="4">
    <source>
        <dbReference type="ARBA" id="ARBA00023002"/>
    </source>
</evidence>
<name>A0ABV4UH74_9RHOO</name>
<evidence type="ECO:0000256" key="2">
    <source>
        <dbReference type="ARBA" id="ARBA00022630"/>
    </source>
</evidence>
<dbReference type="InterPro" id="IPR000262">
    <property type="entry name" value="FMN-dep_DH"/>
</dbReference>
<comment type="caution">
    <text evidence="7">The sequence shown here is derived from an EMBL/GenBank/DDBJ whole genome shotgun (WGS) entry which is preliminary data.</text>
</comment>
<dbReference type="EC" id="1.-.-.-" evidence="7"/>